<feature type="region of interest" description="Disordered" evidence="1">
    <location>
        <begin position="351"/>
        <end position="391"/>
    </location>
</feature>
<dbReference type="Proteomes" id="UP000011761">
    <property type="component" value="Unassembled WGS sequence"/>
</dbReference>
<dbReference type="EMBL" id="KB445559">
    <property type="protein sequence ID" value="EMC94072.1"/>
    <property type="molecule type" value="Genomic_DNA"/>
</dbReference>
<evidence type="ECO:0000313" key="4">
    <source>
        <dbReference type="Proteomes" id="UP000011761"/>
    </source>
</evidence>
<dbReference type="Pfam" id="PF08588">
    <property type="entry name" value="Duc1"/>
    <property type="match status" value="1"/>
</dbReference>
<gene>
    <name evidence="3" type="ORF">BAUCODRAFT_219988</name>
</gene>
<dbReference type="KEGG" id="bcom:BAUCODRAFT_219988"/>
<dbReference type="InterPro" id="IPR013897">
    <property type="entry name" value="Duc1"/>
</dbReference>
<feature type="domain" description="Domain of unknown function at the cortex 1" evidence="2">
    <location>
        <begin position="34"/>
        <end position="295"/>
    </location>
</feature>
<dbReference type="OrthoDB" id="2119945at2759"/>
<name>M2LIR5_BAUPA</name>
<dbReference type="AlphaFoldDB" id="M2LIR5"/>
<dbReference type="GeneID" id="19109843"/>
<accession>M2LIR5</accession>
<proteinExistence type="predicted"/>
<reference evidence="3 4" key="1">
    <citation type="journal article" date="2012" name="PLoS Pathog.">
        <title>Diverse lifestyles and strategies of plant pathogenesis encoded in the genomes of eighteen Dothideomycetes fungi.</title>
        <authorList>
            <person name="Ohm R.A."/>
            <person name="Feau N."/>
            <person name="Henrissat B."/>
            <person name="Schoch C.L."/>
            <person name="Horwitz B.A."/>
            <person name="Barry K.W."/>
            <person name="Condon B.J."/>
            <person name="Copeland A.C."/>
            <person name="Dhillon B."/>
            <person name="Glaser F."/>
            <person name="Hesse C.N."/>
            <person name="Kosti I."/>
            <person name="LaButti K."/>
            <person name="Lindquist E.A."/>
            <person name="Lucas S."/>
            <person name="Salamov A.A."/>
            <person name="Bradshaw R.E."/>
            <person name="Ciuffetti L."/>
            <person name="Hamelin R.C."/>
            <person name="Kema G.H.J."/>
            <person name="Lawrence C."/>
            <person name="Scott J.A."/>
            <person name="Spatafora J.W."/>
            <person name="Turgeon B.G."/>
            <person name="de Wit P.J.G.M."/>
            <person name="Zhong S."/>
            <person name="Goodwin S.B."/>
            <person name="Grigoriev I.V."/>
        </authorList>
    </citation>
    <scope>NUCLEOTIDE SEQUENCE [LARGE SCALE GENOMIC DNA]</scope>
    <source>
        <strain evidence="3 4">UAMH 10762</strain>
    </source>
</reference>
<keyword evidence="4" id="KW-1185">Reference proteome</keyword>
<dbReference type="RefSeq" id="XP_007679019.1">
    <property type="nucleotide sequence ID" value="XM_007680829.1"/>
</dbReference>
<dbReference type="HOGENOM" id="CLU_047849_0_0_1"/>
<evidence type="ECO:0000259" key="2">
    <source>
        <dbReference type="Pfam" id="PF08588"/>
    </source>
</evidence>
<sequence length="391" mass="43476">MASAVKAKLQRVASGGFSGSNNPTADDVETEKYKLMITAGPSYDQALHEVVRVNTDVPVYVENEYVRAKINVRIRGFHGLPSSSPQTSPYFNDPTHDKDLYSIGFSFVPKQDLSSLDTVWGNDFDHPIRNKLPPGFNTAFRIVKEFVDPGLSCDAYADEPWLYGPSLSCWFAMRIGDHYDEDTDFPAPADKDPLKEGASGSGSDVRRKHGLPDTNEKRRKHFLSAQHRESFVFEKGRLYEGDFYNPYLDFPNFALKLPGFSLKVIKYVDQKSHCLRYVFKNRKTGDVYFNINFHLLWGDQLRQAVQEDEEEKKRADSRGVAPWRINQNLAGVLSAHSAMWHKGTQQPQGAYANIGGAGATGDAAKADGVAGGQAQHHGGHKGVDTSADDVD</sequence>
<evidence type="ECO:0000313" key="3">
    <source>
        <dbReference type="EMBL" id="EMC94072.1"/>
    </source>
</evidence>
<evidence type="ECO:0000256" key="1">
    <source>
        <dbReference type="SAM" id="MobiDB-lite"/>
    </source>
</evidence>
<dbReference type="PANTHER" id="PTHR34826">
    <property type="entry name" value="UPF0590 PROTEIN C409.17C"/>
    <property type="match status" value="1"/>
</dbReference>
<dbReference type="PANTHER" id="PTHR34826:SF2">
    <property type="entry name" value="UPF0590 PROTEIN C409.17C"/>
    <property type="match status" value="1"/>
</dbReference>
<dbReference type="eggNOG" id="ENOG502RXNE">
    <property type="taxonomic scope" value="Eukaryota"/>
</dbReference>
<feature type="region of interest" description="Disordered" evidence="1">
    <location>
        <begin position="185"/>
        <end position="219"/>
    </location>
</feature>
<dbReference type="OMA" id="PGFKYAM"/>
<feature type="compositionally biased region" description="Low complexity" evidence="1">
    <location>
        <begin position="360"/>
        <end position="376"/>
    </location>
</feature>
<protein>
    <recommendedName>
        <fullName evidence="2">Domain of unknown function at the cortex 1 domain-containing protein</fullName>
    </recommendedName>
</protein>
<organism evidence="3 4">
    <name type="scientific">Baudoinia panamericana (strain UAMH 10762)</name>
    <name type="common">Angels' share fungus</name>
    <name type="synonym">Baudoinia compniacensis (strain UAMH 10762)</name>
    <dbReference type="NCBI Taxonomy" id="717646"/>
    <lineage>
        <taxon>Eukaryota</taxon>
        <taxon>Fungi</taxon>
        <taxon>Dikarya</taxon>
        <taxon>Ascomycota</taxon>
        <taxon>Pezizomycotina</taxon>
        <taxon>Dothideomycetes</taxon>
        <taxon>Dothideomycetidae</taxon>
        <taxon>Mycosphaerellales</taxon>
        <taxon>Teratosphaeriaceae</taxon>
        <taxon>Baudoinia</taxon>
    </lineage>
</organism>
<dbReference type="STRING" id="717646.M2LIR5"/>